<protein>
    <submittedName>
        <fullName evidence="1">Uncharacterized protein</fullName>
    </submittedName>
</protein>
<dbReference type="EMBL" id="MN739154">
    <property type="protein sequence ID" value="QHS91006.1"/>
    <property type="molecule type" value="Genomic_DNA"/>
</dbReference>
<name>A0A6C0BFT1_9ZZZZ</name>
<evidence type="ECO:0000313" key="1">
    <source>
        <dbReference type="EMBL" id="QHS91006.1"/>
    </source>
</evidence>
<organism evidence="1">
    <name type="scientific">viral metagenome</name>
    <dbReference type="NCBI Taxonomy" id="1070528"/>
    <lineage>
        <taxon>unclassified sequences</taxon>
        <taxon>metagenomes</taxon>
        <taxon>organismal metagenomes</taxon>
    </lineage>
</organism>
<dbReference type="AlphaFoldDB" id="A0A6C0BFT1"/>
<accession>A0A6C0BFT1</accession>
<sequence length="327" mass="38182">MNQSIHSTTPQFEKKKVARFHRLDNEHILAIESLYKTHPFLKDRVEIHMPFHRAKPTFQSGTVWMWPKFDKRPVGYLIFMDGFAPCIWYPERQEGMTFRWLLPPTFCQKGATVCLANILAGESLLQIEDLLVHQGTDLWSHQPFSERWLSLLTFWNSLPPDQPLLAFQPRLVQPIALSDWHLHYNPAIYWIIQPDHMRQARWYWKDVITVPEHRAVEFIAPILKRSKEMAQLLCAYCIPYAKMVLPDTYSLLSQEGNSLGMASIPTLLLSLELRGLFSDKTNASVRKTEGIPVEVEWNAAFQKYQVVRVLPQETPITTEAFFHHMRS</sequence>
<proteinExistence type="predicted"/>
<reference evidence="1" key="1">
    <citation type="journal article" date="2020" name="Nature">
        <title>Giant virus diversity and host interactions through global metagenomics.</title>
        <authorList>
            <person name="Schulz F."/>
            <person name="Roux S."/>
            <person name="Paez-Espino D."/>
            <person name="Jungbluth S."/>
            <person name="Walsh D.A."/>
            <person name="Denef V.J."/>
            <person name="McMahon K.D."/>
            <person name="Konstantinidis K.T."/>
            <person name="Eloe-Fadrosh E.A."/>
            <person name="Kyrpides N.C."/>
            <person name="Woyke T."/>
        </authorList>
    </citation>
    <scope>NUCLEOTIDE SEQUENCE</scope>
    <source>
        <strain evidence="1">GVMAG-M-3300013004-44</strain>
    </source>
</reference>